<dbReference type="PROSITE" id="PS50887">
    <property type="entry name" value="GGDEF"/>
    <property type="match status" value="1"/>
</dbReference>
<dbReference type="Pfam" id="PF13185">
    <property type="entry name" value="GAF_2"/>
    <property type="match status" value="1"/>
</dbReference>
<dbReference type="SUPFAM" id="SSF55781">
    <property type="entry name" value="GAF domain-like"/>
    <property type="match status" value="1"/>
</dbReference>
<dbReference type="SMART" id="SM00052">
    <property type="entry name" value="EAL"/>
    <property type="match status" value="1"/>
</dbReference>
<evidence type="ECO:0000313" key="2">
    <source>
        <dbReference type="Proteomes" id="UP000481643"/>
    </source>
</evidence>
<dbReference type="Gene3D" id="3.30.450.40">
    <property type="match status" value="1"/>
</dbReference>
<dbReference type="InterPro" id="IPR029016">
    <property type="entry name" value="GAF-like_dom_sf"/>
</dbReference>
<dbReference type="InterPro" id="IPR001633">
    <property type="entry name" value="EAL_dom"/>
</dbReference>
<dbReference type="InterPro" id="IPR043128">
    <property type="entry name" value="Rev_trsase/Diguanyl_cyclase"/>
</dbReference>
<name>A0A6L3Y2N2_9HYPH</name>
<dbReference type="PANTHER" id="PTHR33121:SF70">
    <property type="entry name" value="SIGNALING PROTEIN YKOW"/>
    <property type="match status" value="1"/>
</dbReference>
<proteinExistence type="predicted"/>
<dbReference type="PROSITE" id="PS50883">
    <property type="entry name" value="EAL"/>
    <property type="match status" value="1"/>
</dbReference>
<dbReference type="CDD" id="cd01948">
    <property type="entry name" value="EAL"/>
    <property type="match status" value="1"/>
</dbReference>
<dbReference type="Proteomes" id="UP000481643">
    <property type="component" value="Unassembled WGS sequence"/>
</dbReference>
<dbReference type="InterPro" id="IPR029787">
    <property type="entry name" value="Nucleotide_cyclase"/>
</dbReference>
<dbReference type="RefSeq" id="WP_151558911.1">
    <property type="nucleotide sequence ID" value="NZ_WBVX01000072.1"/>
</dbReference>
<dbReference type="Pfam" id="PF00990">
    <property type="entry name" value="GGDEF"/>
    <property type="match status" value="1"/>
</dbReference>
<dbReference type="NCBIfam" id="TIGR00254">
    <property type="entry name" value="GGDEF"/>
    <property type="match status" value="1"/>
</dbReference>
<dbReference type="Pfam" id="PF00563">
    <property type="entry name" value="EAL"/>
    <property type="match status" value="1"/>
</dbReference>
<gene>
    <name evidence="1" type="ORF">F9L08_29030</name>
</gene>
<dbReference type="InterPro" id="IPR050706">
    <property type="entry name" value="Cyclic-di-GMP_PDE-like"/>
</dbReference>
<organism evidence="1 2">
    <name type="scientific">Brucella tritici</name>
    <dbReference type="NCBI Taxonomy" id="94626"/>
    <lineage>
        <taxon>Bacteria</taxon>
        <taxon>Pseudomonadati</taxon>
        <taxon>Pseudomonadota</taxon>
        <taxon>Alphaproteobacteria</taxon>
        <taxon>Hyphomicrobiales</taxon>
        <taxon>Brucellaceae</taxon>
        <taxon>Brucella/Ochrobactrum group</taxon>
        <taxon>Brucella</taxon>
    </lineage>
</organism>
<dbReference type="SUPFAM" id="SSF55073">
    <property type="entry name" value="Nucleotide cyclase"/>
    <property type="match status" value="1"/>
</dbReference>
<dbReference type="GO" id="GO:0071111">
    <property type="term" value="F:cyclic-guanylate-specific phosphodiesterase activity"/>
    <property type="evidence" value="ECO:0007669"/>
    <property type="project" value="InterPro"/>
</dbReference>
<dbReference type="SUPFAM" id="SSF141868">
    <property type="entry name" value="EAL domain-like"/>
    <property type="match status" value="1"/>
</dbReference>
<accession>A0A6L3Y2N2</accession>
<dbReference type="CDD" id="cd01949">
    <property type="entry name" value="GGDEF"/>
    <property type="match status" value="1"/>
</dbReference>
<dbReference type="InterPro" id="IPR000160">
    <property type="entry name" value="GGDEF_dom"/>
</dbReference>
<dbReference type="SMART" id="SM00267">
    <property type="entry name" value="GGDEF"/>
    <property type="match status" value="1"/>
</dbReference>
<evidence type="ECO:0000313" key="1">
    <source>
        <dbReference type="EMBL" id="KAB2673826.1"/>
    </source>
</evidence>
<dbReference type="InterPro" id="IPR003018">
    <property type="entry name" value="GAF"/>
</dbReference>
<dbReference type="PANTHER" id="PTHR33121">
    <property type="entry name" value="CYCLIC DI-GMP PHOSPHODIESTERASE PDEF"/>
    <property type="match status" value="1"/>
</dbReference>
<dbReference type="AlphaFoldDB" id="A0A6L3Y2N2"/>
<dbReference type="Gene3D" id="3.30.70.270">
    <property type="match status" value="1"/>
</dbReference>
<dbReference type="EMBL" id="WBVX01000072">
    <property type="protein sequence ID" value="KAB2673826.1"/>
    <property type="molecule type" value="Genomic_DNA"/>
</dbReference>
<sequence>MGFVLSDALLRIQNEILEAVAYGAAIKDVGDLLCRRVEVLSPGVTGSILLVDLAGTLRPLAGPSLPTEYSSTLEGLAIGPSQGSCGTAAFRGEPVVVTDIATDPLWEDSKKLALPYGLKACWSSPIKTRDGRVVGTFAFYYKAIRGPSEVEERIVETCTHVCSIAIEHEALQDRNRQLISYDELTGLFNRRYFNELIHQRVATQLPFGLLFADINDLKSVNDTMGHVFGDMLISSVARRISSVDERFFTCRWGGDEFAIIIDGCNSSDSLQDAAHQILCQTDGIVKFGDTSVTHNITIGGARFGVHGLDANILCQNTDLALCHAKETNRGGFVEFDQKLRTSITHRVNTLRKVDRALAEHRVLAHYQPIVELDSNEIIGLEGLARIITRDNRIVPASAFSTAFVDPQISYQITGCVLSHVATDIRGWLDAGIPFKHVGVNITTADFLRGNLEERIVRCLGKAGVSLDHIVLEVNEAVFMDKEGVVVKTVEALRKRGMLVALDDFGTGFASLTHLMTVPVDIIKIDKSFVSRLDDTGSGSIIIEAILQIGRRLHKKVVVEGIETDEQARTLKKLGCNLGQGYLFSRPVPPREIEMLLTAGIGV</sequence>
<dbReference type="Gene3D" id="3.20.20.450">
    <property type="entry name" value="EAL domain"/>
    <property type="match status" value="1"/>
</dbReference>
<reference evidence="1 2" key="1">
    <citation type="submission" date="2019-09" db="EMBL/GenBank/DDBJ databases">
        <title>Taxonomic organization of the family Brucellaceae based on a phylogenomic approach.</title>
        <authorList>
            <person name="Leclercq S."/>
            <person name="Cloeckaert A."/>
            <person name="Zygmunt M.S."/>
        </authorList>
    </citation>
    <scope>NUCLEOTIDE SEQUENCE [LARGE SCALE GENOMIC DNA]</scope>
    <source>
        <strain evidence="1 2">WS1830</strain>
    </source>
</reference>
<dbReference type="SMART" id="SM00065">
    <property type="entry name" value="GAF"/>
    <property type="match status" value="1"/>
</dbReference>
<protein>
    <submittedName>
        <fullName evidence="1">EAL domain-containing protein</fullName>
    </submittedName>
</protein>
<comment type="caution">
    <text evidence="1">The sequence shown here is derived from an EMBL/GenBank/DDBJ whole genome shotgun (WGS) entry which is preliminary data.</text>
</comment>
<dbReference type="InterPro" id="IPR035919">
    <property type="entry name" value="EAL_sf"/>
</dbReference>